<comment type="pathway">
    <text evidence="2 15">Bacterial outer membrane biogenesis; LPS core biosynthesis.</text>
</comment>
<evidence type="ECO:0000256" key="13">
    <source>
        <dbReference type="ARBA" id="ARBA00029511"/>
    </source>
</evidence>
<dbReference type="SUPFAM" id="SSF56112">
    <property type="entry name" value="Protein kinase-like (PK-like)"/>
    <property type="match status" value="1"/>
</dbReference>
<protein>
    <recommendedName>
        <fullName evidence="13 15">3-deoxy-D-manno-octulosonic acid kinase</fullName>
        <shortName evidence="15">Kdo kinase</shortName>
        <ecNumber evidence="4 15">2.7.1.166</ecNumber>
    </recommendedName>
</protein>
<evidence type="ECO:0000256" key="7">
    <source>
        <dbReference type="ARBA" id="ARBA00022679"/>
    </source>
</evidence>
<evidence type="ECO:0000256" key="6">
    <source>
        <dbReference type="ARBA" id="ARBA00022519"/>
    </source>
</evidence>
<accession>A0ABV3SA61</accession>
<evidence type="ECO:0000256" key="1">
    <source>
        <dbReference type="ARBA" id="ARBA00004515"/>
    </source>
</evidence>
<keyword evidence="12 15" id="KW-0472">Membrane</keyword>
<keyword evidence="17" id="KW-1185">Reference proteome</keyword>
<gene>
    <name evidence="15" type="primary">kdkA</name>
    <name evidence="16" type="ORF">V6X64_08365</name>
</gene>
<dbReference type="Pfam" id="PF06293">
    <property type="entry name" value="Kdo"/>
    <property type="match status" value="1"/>
</dbReference>
<dbReference type="GO" id="GO:0016301">
    <property type="term" value="F:kinase activity"/>
    <property type="evidence" value="ECO:0007669"/>
    <property type="project" value="UniProtKB-KW"/>
</dbReference>
<keyword evidence="11 15" id="KW-0448">Lipopolysaccharide biosynthesis</keyword>
<reference evidence="16 17" key="1">
    <citation type="submission" date="2024-02" db="EMBL/GenBank/DDBJ databases">
        <title>New especies of Spiribacter isolated from saline water.</title>
        <authorList>
            <person name="Leon M.J."/>
            <person name="De La Haba R."/>
            <person name="Sanchez-Porro C."/>
            <person name="Ventosa A."/>
        </authorList>
    </citation>
    <scope>NUCLEOTIDE SEQUENCE [LARGE SCALE GENOMIC DNA]</scope>
    <source>
        <strain evidence="17">ag22IC4-227</strain>
    </source>
</reference>
<dbReference type="NCBIfam" id="NF002475">
    <property type="entry name" value="PRK01723.1"/>
    <property type="match status" value="1"/>
</dbReference>
<evidence type="ECO:0000256" key="4">
    <source>
        <dbReference type="ARBA" id="ARBA00011988"/>
    </source>
</evidence>
<dbReference type="Proteomes" id="UP001556653">
    <property type="component" value="Unassembled WGS sequence"/>
</dbReference>
<evidence type="ECO:0000256" key="5">
    <source>
        <dbReference type="ARBA" id="ARBA00022475"/>
    </source>
</evidence>
<evidence type="ECO:0000256" key="8">
    <source>
        <dbReference type="ARBA" id="ARBA00022741"/>
    </source>
</evidence>
<comment type="subcellular location">
    <subcellularLocation>
        <location evidence="1 15">Cell inner membrane</location>
        <topology evidence="1 15">Peripheral membrane protein</topology>
        <orientation evidence="1 15">Cytoplasmic side</orientation>
    </subcellularLocation>
</comment>
<dbReference type="HAMAP" id="MF_00521">
    <property type="entry name" value="KDO_kinase"/>
    <property type="match status" value="1"/>
</dbReference>
<dbReference type="Gene3D" id="1.10.510.10">
    <property type="entry name" value="Transferase(Phosphotransferase) domain 1"/>
    <property type="match status" value="1"/>
</dbReference>
<keyword evidence="9 15" id="KW-0418">Kinase</keyword>
<feature type="active site" evidence="15">
    <location>
        <position position="178"/>
    </location>
</feature>
<comment type="similarity">
    <text evidence="3 15">Belongs to the protein kinase superfamily. KdkA/RfaP family.</text>
</comment>
<name>A0ABV3SA61_9GAMM</name>
<evidence type="ECO:0000313" key="17">
    <source>
        <dbReference type="Proteomes" id="UP001556653"/>
    </source>
</evidence>
<keyword evidence="6 15" id="KW-0997">Cell inner membrane</keyword>
<evidence type="ECO:0000256" key="11">
    <source>
        <dbReference type="ARBA" id="ARBA00022985"/>
    </source>
</evidence>
<evidence type="ECO:0000256" key="15">
    <source>
        <dbReference type="HAMAP-Rule" id="MF_00521"/>
    </source>
</evidence>
<comment type="function">
    <text evidence="15">Catalyzes the ATP-dependent phosphorylation of the 3-deoxy-D-manno-octulosonic acid (Kdo) residue in Kdo-lipid IV(A) at the 4-OH position.</text>
</comment>
<sequence length="245" mass="28009">MVHLDVRAQGATYFISPPITSSHEVSSNLFNPQWLEAQGLIEGTAQGRAAAWFIRLKDEQLVLRHYRRGGLPARFSNDRFLWIGLRRSRPWRELSVLSRLHALGLPVPVPIAGRVQKKTVSYTADIITRRIPGARSLADFMLASYFGDTHDQNARDEVWRETGRVIRAFHAIGAHHADLNVRNILVDEQRKVWLIDWDRGRLNADAAIQNRSMARLRRSLSREAELETMARQGWPLLMSAYSRGP</sequence>
<dbReference type="EC" id="2.7.1.166" evidence="4 15"/>
<comment type="caution">
    <text evidence="16">The sequence shown here is derived from an EMBL/GenBank/DDBJ whole genome shotgun (WGS) entry which is preliminary data.</text>
</comment>
<comment type="catalytic activity">
    <reaction evidence="14 15">
        <text>an alpha-Kdo-(2-&gt;6)-lipid IVA + ATP = a 4-O-phospho-alpha-Kdo-(2-&gt;6)-lipid IVA + ADP + H(+)</text>
        <dbReference type="Rhea" id="RHEA:74271"/>
        <dbReference type="ChEBI" id="CHEBI:15378"/>
        <dbReference type="ChEBI" id="CHEBI:30616"/>
        <dbReference type="ChEBI" id="CHEBI:176428"/>
        <dbReference type="ChEBI" id="CHEBI:193140"/>
        <dbReference type="ChEBI" id="CHEBI:456216"/>
        <dbReference type="EC" id="2.7.1.166"/>
    </reaction>
</comment>
<dbReference type="InterPro" id="IPR011009">
    <property type="entry name" value="Kinase-like_dom_sf"/>
</dbReference>
<evidence type="ECO:0000256" key="9">
    <source>
        <dbReference type="ARBA" id="ARBA00022777"/>
    </source>
</evidence>
<evidence type="ECO:0000313" key="16">
    <source>
        <dbReference type="EMBL" id="MEX0387001.1"/>
    </source>
</evidence>
<dbReference type="EMBL" id="JBAKFJ010000001">
    <property type="protein sequence ID" value="MEX0387001.1"/>
    <property type="molecule type" value="Genomic_DNA"/>
</dbReference>
<keyword evidence="10 15" id="KW-0067">ATP-binding</keyword>
<organism evidence="16 17">
    <name type="scientific">Spiribacter onubensis</name>
    <dbReference type="NCBI Taxonomy" id="3122420"/>
    <lineage>
        <taxon>Bacteria</taxon>
        <taxon>Pseudomonadati</taxon>
        <taxon>Pseudomonadota</taxon>
        <taxon>Gammaproteobacteria</taxon>
        <taxon>Chromatiales</taxon>
        <taxon>Ectothiorhodospiraceae</taxon>
        <taxon>Spiribacter</taxon>
    </lineage>
</organism>
<evidence type="ECO:0000256" key="2">
    <source>
        <dbReference type="ARBA" id="ARBA00004713"/>
    </source>
</evidence>
<proteinExistence type="inferred from homology"/>
<evidence type="ECO:0000256" key="3">
    <source>
        <dbReference type="ARBA" id="ARBA00010327"/>
    </source>
</evidence>
<dbReference type="InterPro" id="IPR022826">
    <property type="entry name" value="KDO_kinase"/>
</dbReference>
<evidence type="ECO:0000256" key="12">
    <source>
        <dbReference type="ARBA" id="ARBA00023136"/>
    </source>
</evidence>
<keyword evidence="5 15" id="KW-1003">Cell membrane</keyword>
<keyword evidence="7 15" id="KW-0808">Transferase</keyword>
<evidence type="ECO:0000256" key="10">
    <source>
        <dbReference type="ARBA" id="ARBA00022840"/>
    </source>
</evidence>
<evidence type="ECO:0000256" key="14">
    <source>
        <dbReference type="ARBA" id="ARBA00034417"/>
    </source>
</evidence>
<keyword evidence="8 15" id="KW-0547">Nucleotide-binding</keyword>